<evidence type="ECO:0000259" key="6">
    <source>
        <dbReference type="SMART" id="SM00644"/>
    </source>
</evidence>
<dbReference type="RefSeq" id="WP_003613299.1">
    <property type="nucleotide sequence ID" value="NZ_ADVE02000001.1"/>
</dbReference>
<proteinExistence type="inferred from homology"/>
<dbReference type="Gene3D" id="3.40.80.10">
    <property type="entry name" value="Peptidoglycan recognition protein-like"/>
    <property type="match status" value="1"/>
</dbReference>
<evidence type="ECO:0000256" key="3">
    <source>
        <dbReference type="ARBA" id="ARBA00011901"/>
    </source>
</evidence>
<dbReference type="GO" id="GO:0071555">
    <property type="term" value="P:cell wall organization"/>
    <property type="evidence" value="ECO:0007669"/>
    <property type="project" value="UniProtKB-KW"/>
</dbReference>
<dbReference type="PANTHER" id="PTHR30417:SF1">
    <property type="entry name" value="N-ACETYLMURAMOYL-L-ALANINE AMIDASE AMID"/>
    <property type="match status" value="1"/>
</dbReference>
<dbReference type="Pfam" id="PF01510">
    <property type="entry name" value="Amidase_2"/>
    <property type="match status" value="1"/>
</dbReference>
<keyword evidence="4" id="KW-0378">Hydrolase</keyword>
<dbReference type="InterPro" id="IPR002502">
    <property type="entry name" value="Amidase_domain"/>
</dbReference>
<evidence type="ECO:0000256" key="5">
    <source>
        <dbReference type="ARBA" id="ARBA00023316"/>
    </source>
</evidence>
<evidence type="ECO:0000313" key="7">
    <source>
        <dbReference type="EMBL" id="ATQ68544.1"/>
    </source>
</evidence>
<dbReference type="GO" id="GO:0009254">
    <property type="term" value="P:peptidoglycan turnover"/>
    <property type="evidence" value="ECO:0007669"/>
    <property type="project" value="TreeGrafter"/>
</dbReference>
<dbReference type="InterPro" id="IPR036505">
    <property type="entry name" value="Amidase/PGRP_sf"/>
</dbReference>
<comment type="similarity">
    <text evidence="2">Belongs to the N-acetylmuramoyl-L-alanine amidase 2 family.</text>
</comment>
<dbReference type="InterPro" id="IPR002477">
    <property type="entry name" value="Peptidoglycan-bd-like"/>
</dbReference>
<dbReference type="SMART" id="SM00644">
    <property type="entry name" value="Ami_2"/>
    <property type="match status" value="1"/>
</dbReference>
<dbReference type="GO" id="GO:0008745">
    <property type="term" value="F:N-acetylmuramoyl-L-alanine amidase activity"/>
    <property type="evidence" value="ECO:0007669"/>
    <property type="project" value="UniProtKB-EC"/>
</dbReference>
<dbReference type="SUPFAM" id="SSF55846">
    <property type="entry name" value="N-acetylmuramoyl-L-alanine amidase-like"/>
    <property type="match status" value="1"/>
</dbReference>
<dbReference type="EMBL" id="CP023737">
    <property type="protein sequence ID" value="ATQ68544.1"/>
    <property type="molecule type" value="Genomic_DNA"/>
</dbReference>
<dbReference type="GO" id="GO:0009253">
    <property type="term" value="P:peptidoglycan catabolic process"/>
    <property type="evidence" value="ECO:0007669"/>
    <property type="project" value="InterPro"/>
</dbReference>
<evidence type="ECO:0000256" key="2">
    <source>
        <dbReference type="ARBA" id="ARBA00007553"/>
    </source>
</evidence>
<dbReference type="AlphaFoldDB" id="A0A2D2D0R8"/>
<dbReference type="InterPro" id="IPR036366">
    <property type="entry name" value="PGBDSf"/>
</dbReference>
<dbReference type="SUPFAM" id="SSF47090">
    <property type="entry name" value="PGBD-like"/>
    <property type="match status" value="1"/>
</dbReference>
<name>A0A2D2D0R8_METT3</name>
<protein>
    <recommendedName>
        <fullName evidence="3">N-acetylmuramoyl-L-alanine amidase</fullName>
        <ecNumber evidence="3">3.5.1.28</ecNumber>
    </recommendedName>
</protein>
<dbReference type="Gene3D" id="1.10.101.10">
    <property type="entry name" value="PGBD-like superfamily/PGBD"/>
    <property type="match status" value="1"/>
</dbReference>
<feature type="domain" description="N-acetylmuramoyl-L-alanine amidase" evidence="6">
    <location>
        <begin position="14"/>
        <end position="149"/>
    </location>
</feature>
<organism evidence="7 8">
    <name type="scientific">Methylosinus trichosporium (strain ATCC 35070 / NCIMB 11131 / UNIQEM 75 / OB3b)</name>
    <dbReference type="NCBI Taxonomy" id="595536"/>
    <lineage>
        <taxon>Bacteria</taxon>
        <taxon>Pseudomonadati</taxon>
        <taxon>Pseudomonadota</taxon>
        <taxon>Alphaproteobacteria</taxon>
        <taxon>Hyphomicrobiales</taxon>
        <taxon>Methylocystaceae</taxon>
        <taxon>Methylosinus</taxon>
    </lineage>
</organism>
<dbReference type="CDD" id="cd06583">
    <property type="entry name" value="PGRP"/>
    <property type="match status" value="1"/>
</dbReference>
<reference evidence="8" key="1">
    <citation type="submission" date="2017-10" db="EMBL/GenBank/DDBJ databases">
        <title>Completed PacBio SMRT sequence of Methylosinus trichosporium OB3b reveals presence of a third large plasmid.</title>
        <authorList>
            <person name="Charles T.C."/>
            <person name="Lynch M.D.J."/>
            <person name="Heil J.R."/>
            <person name="Cheng J."/>
        </authorList>
    </citation>
    <scope>NUCLEOTIDE SEQUENCE [LARGE SCALE GENOMIC DNA]</scope>
    <source>
        <strain evidence="8">OB3b</strain>
    </source>
</reference>
<evidence type="ECO:0000313" key="8">
    <source>
        <dbReference type="Proteomes" id="UP000230709"/>
    </source>
</evidence>
<evidence type="ECO:0000256" key="4">
    <source>
        <dbReference type="ARBA" id="ARBA00022801"/>
    </source>
</evidence>
<sequence>MLSPDSPFAAELRLSPNQGERLRPVSSLILHYTGMPSAAGALRLLTSEEAQVSSHYFVDEDGTILQLVPEARRAWHAGRSFWAGEEDMNSASIGIEIVHPGHVDPHPFPDRQIEAVAQLCRDICARNAIAPRRVLGHSDIAIGRKIDPGEFFPWRALAECGVGHFVEPAPIVGGAALEPGAEGGEVSALQQALADYGYKSPVSGCYDEGAAAVVAAFQRHFRPRLVDGRADRSTLDTLRALSDAIGAAA</sequence>
<dbReference type="GO" id="GO:0019867">
    <property type="term" value="C:outer membrane"/>
    <property type="evidence" value="ECO:0007669"/>
    <property type="project" value="TreeGrafter"/>
</dbReference>
<dbReference type="KEGG" id="mtw:CQW49_12125"/>
<dbReference type="Pfam" id="PF01471">
    <property type="entry name" value="PG_binding_1"/>
    <property type="match status" value="1"/>
</dbReference>
<comment type="catalytic activity">
    <reaction evidence="1">
        <text>Hydrolyzes the link between N-acetylmuramoyl residues and L-amino acid residues in certain cell-wall glycopeptides.</text>
        <dbReference type="EC" id="3.5.1.28"/>
    </reaction>
</comment>
<dbReference type="PANTHER" id="PTHR30417">
    <property type="entry name" value="N-ACETYLMURAMOYL-L-ALANINE AMIDASE AMID"/>
    <property type="match status" value="1"/>
</dbReference>
<keyword evidence="5" id="KW-0961">Cell wall biogenesis/degradation</keyword>
<gene>
    <name evidence="7" type="ORF">CQW49_12125</name>
</gene>
<dbReference type="InterPro" id="IPR051206">
    <property type="entry name" value="NAMLAA_amidase_2"/>
</dbReference>
<keyword evidence="8" id="KW-1185">Reference proteome</keyword>
<accession>A0A2D2D0R8</accession>
<dbReference type="EC" id="3.5.1.28" evidence="3"/>
<evidence type="ECO:0000256" key="1">
    <source>
        <dbReference type="ARBA" id="ARBA00001561"/>
    </source>
</evidence>
<dbReference type="STRING" id="595536.GCA_000178815_02741"/>
<dbReference type="InterPro" id="IPR036365">
    <property type="entry name" value="PGBD-like_sf"/>
</dbReference>
<dbReference type="Proteomes" id="UP000230709">
    <property type="component" value="Chromosome"/>
</dbReference>